<evidence type="ECO:0000256" key="4">
    <source>
        <dbReference type="ARBA" id="ARBA00022525"/>
    </source>
</evidence>
<dbReference type="InterPro" id="IPR014347">
    <property type="entry name" value="Tautomerase/MIF_sf"/>
</dbReference>
<dbReference type="PANTHER" id="PTHR11954:SF6">
    <property type="entry name" value="MACROPHAGE MIGRATION INHIBITORY FACTOR"/>
    <property type="match status" value="1"/>
</dbReference>
<feature type="region of interest" description="Disordered" evidence="13">
    <location>
        <begin position="212"/>
        <end position="341"/>
    </location>
</feature>
<dbReference type="EMBL" id="JAULSR010000004">
    <property type="protein sequence ID" value="KAK0621325.1"/>
    <property type="molecule type" value="Genomic_DNA"/>
</dbReference>
<dbReference type="GO" id="GO:0005576">
    <property type="term" value="C:extracellular region"/>
    <property type="evidence" value="ECO:0007669"/>
    <property type="project" value="UniProtKB-SubCell"/>
</dbReference>
<keyword evidence="3" id="KW-0202">Cytokine</keyword>
<name>A0AA39WTI7_9PEZI</name>
<dbReference type="SUPFAM" id="SSF55331">
    <property type="entry name" value="Tautomerase/MIF"/>
    <property type="match status" value="1"/>
</dbReference>
<feature type="compositionally biased region" description="Basic residues" evidence="13">
    <location>
        <begin position="228"/>
        <end position="238"/>
    </location>
</feature>
<feature type="compositionally biased region" description="Basic and acidic residues" evidence="13">
    <location>
        <begin position="25"/>
        <end position="44"/>
    </location>
</feature>
<comment type="subcellular location">
    <subcellularLocation>
        <location evidence="1">Secreted</location>
    </subcellularLocation>
</comment>
<dbReference type="AlphaFoldDB" id="A0AA39WTI7"/>
<evidence type="ECO:0000256" key="1">
    <source>
        <dbReference type="ARBA" id="ARBA00004613"/>
    </source>
</evidence>
<feature type="compositionally biased region" description="Polar residues" evidence="13">
    <location>
        <begin position="277"/>
        <end position="286"/>
    </location>
</feature>
<evidence type="ECO:0000256" key="2">
    <source>
        <dbReference type="ARBA" id="ARBA00005851"/>
    </source>
</evidence>
<evidence type="ECO:0000256" key="12">
    <source>
        <dbReference type="ARBA" id="ARBA00042730"/>
    </source>
</evidence>
<evidence type="ECO:0000256" key="8">
    <source>
        <dbReference type="ARBA" id="ARBA00038932"/>
    </source>
</evidence>
<evidence type="ECO:0000313" key="15">
    <source>
        <dbReference type="Proteomes" id="UP001174934"/>
    </source>
</evidence>
<sequence>MSFAERKTKIVDTSAAVSHLVEGGRLMRDIDRPPGDVVSRERKPQHQQQQQSTPKLAKKRSNFNFFEDAFSVHETSPAKEKVRGDAIVMAEVKTNVIISDEFTFITDLSYHLSTRYQRPVSSIVVNLQHGVCMLFGGNFDPAYTMAIFALPSHILPTTNKRNAALIQKHMEEAIGVVPARGLLRFVPTSEEHMANNGKTMAGEIDELEKNYGASQEKDENSTGSIVRRGSKATRRKLSVKSMASFRPSTANSAPAAELTPPSSANEPLPTVPGSPTIPAQPSSLRSPTKPTDHHRPPDPPAPPPLQKTARRKKSFVATMFGRSSSTAKPDYRPSLAAVSGE</sequence>
<comment type="catalytic activity">
    <reaction evidence="6">
        <text>3-phenylpyruvate = enol-phenylpyruvate</text>
        <dbReference type="Rhea" id="RHEA:17097"/>
        <dbReference type="ChEBI" id="CHEBI:16815"/>
        <dbReference type="ChEBI" id="CHEBI:18005"/>
        <dbReference type="EC" id="5.3.2.1"/>
    </reaction>
</comment>
<evidence type="ECO:0000256" key="13">
    <source>
        <dbReference type="SAM" id="MobiDB-lite"/>
    </source>
</evidence>
<dbReference type="InterPro" id="IPR001398">
    <property type="entry name" value="Macrophage_inhib_fac"/>
</dbReference>
<keyword evidence="5" id="KW-0413">Isomerase</keyword>
<evidence type="ECO:0000256" key="9">
    <source>
        <dbReference type="ARBA" id="ARBA00039086"/>
    </source>
</evidence>
<evidence type="ECO:0000256" key="5">
    <source>
        <dbReference type="ARBA" id="ARBA00023235"/>
    </source>
</evidence>
<gene>
    <name evidence="14" type="ORF">B0T17DRAFT_617786</name>
</gene>
<keyword evidence="15" id="KW-1185">Reference proteome</keyword>
<evidence type="ECO:0000256" key="7">
    <source>
        <dbReference type="ARBA" id="ARBA00036823"/>
    </source>
</evidence>
<dbReference type="GO" id="GO:0050178">
    <property type="term" value="F:phenylpyruvate tautomerase activity"/>
    <property type="evidence" value="ECO:0007669"/>
    <property type="project" value="UniProtKB-EC"/>
</dbReference>
<comment type="caution">
    <text evidence="14">The sequence shown here is derived from an EMBL/GenBank/DDBJ whole genome shotgun (WGS) entry which is preliminary data.</text>
</comment>
<evidence type="ECO:0000256" key="11">
    <source>
        <dbReference type="ARBA" id="ARBA00041912"/>
    </source>
</evidence>
<reference evidence="14" key="1">
    <citation type="submission" date="2023-06" db="EMBL/GenBank/DDBJ databases">
        <title>Genome-scale phylogeny and comparative genomics of the fungal order Sordariales.</title>
        <authorList>
            <consortium name="Lawrence Berkeley National Laboratory"/>
            <person name="Hensen N."/>
            <person name="Bonometti L."/>
            <person name="Westerberg I."/>
            <person name="Brannstrom I.O."/>
            <person name="Guillou S."/>
            <person name="Cros-Aarteil S."/>
            <person name="Calhoun S."/>
            <person name="Haridas S."/>
            <person name="Kuo A."/>
            <person name="Mondo S."/>
            <person name="Pangilinan J."/>
            <person name="Riley R."/>
            <person name="LaButti K."/>
            <person name="Andreopoulos B."/>
            <person name="Lipzen A."/>
            <person name="Chen C."/>
            <person name="Yanf M."/>
            <person name="Daum C."/>
            <person name="Ng V."/>
            <person name="Clum A."/>
            <person name="Steindorff A."/>
            <person name="Ohm R."/>
            <person name="Martin F."/>
            <person name="Silar P."/>
            <person name="Natvig D."/>
            <person name="Lalanne C."/>
            <person name="Gautier V."/>
            <person name="Ament-velasquez S.L."/>
            <person name="Kruys A."/>
            <person name="Hutchinson M.I."/>
            <person name="Powell A.J."/>
            <person name="Barry K."/>
            <person name="Miller A.N."/>
            <person name="Grigoriev I.V."/>
            <person name="Debuchy R."/>
            <person name="Gladieux P."/>
            <person name="Thoren M.H."/>
            <person name="Johannesson H."/>
        </authorList>
    </citation>
    <scope>NUCLEOTIDE SEQUENCE</scope>
    <source>
        <strain evidence="14">SMH3391-2</strain>
    </source>
</reference>
<dbReference type="PANTHER" id="PTHR11954">
    <property type="entry name" value="D-DOPACHROME DECARBOXYLASE"/>
    <property type="match status" value="1"/>
</dbReference>
<dbReference type="GO" id="GO:0004167">
    <property type="term" value="F:dopachrome isomerase activity"/>
    <property type="evidence" value="ECO:0007669"/>
    <property type="project" value="UniProtKB-EC"/>
</dbReference>
<feature type="region of interest" description="Disordered" evidence="13">
    <location>
        <begin position="24"/>
        <end position="57"/>
    </location>
</feature>
<organism evidence="14 15">
    <name type="scientific">Bombardia bombarda</name>
    <dbReference type="NCBI Taxonomy" id="252184"/>
    <lineage>
        <taxon>Eukaryota</taxon>
        <taxon>Fungi</taxon>
        <taxon>Dikarya</taxon>
        <taxon>Ascomycota</taxon>
        <taxon>Pezizomycotina</taxon>
        <taxon>Sordariomycetes</taxon>
        <taxon>Sordariomycetidae</taxon>
        <taxon>Sordariales</taxon>
        <taxon>Lasiosphaeriaceae</taxon>
        <taxon>Bombardia</taxon>
    </lineage>
</organism>
<keyword evidence="4" id="KW-0964">Secreted</keyword>
<comment type="catalytic activity">
    <reaction evidence="7">
        <text>L-dopachrome = 5,6-dihydroxyindole-2-carboxylate</text>
        <dbReference type="Rhea" id="RHEA:13041"/>
        <dbReference type="ChEBI" id="CHEBI:16875"/>
        <dbReference type="ChEBI" id="CHEBI:57509"/>
        <dbReference type="EC" id="5.3.3.12"/>
    </reaction>
</comment>
<dbReference type="Pfam" id="PF01187">
    <property type="entry name" value="MIF"/>
    <property type="match status" value="1"/>
</dbReference>
<comment type="similarity">
    <text evidence="2">Belongs to the MIF family.</text>
</comment>
<evidence type="ECO:0000256" key="3">
    <source>
        <dbReference type="ARBA" id="ARBA00022514"/>
    </source>
</evidence>
<dbReference type="Proteomes" id="UP001174934">
    <property type="component" value="Unassembled WGS sequence"/>
</dbReference>
<accession>A0AA39WTI7</accession>
<proteinExistence type="inferred from homology"/>
<evidence type="ECO:0000256" key="10">
    <source>
        <dbReference type="ARBA" id="ARBA00041631"/>
    </source>
</evidence>
<dbReference type="EC" id="5.3.2.1" evidence="9"/>
<dbReference type="Gene3D" id="3.30.429.10">
    <property type="entry name" value="Macrophage Migration Inhibitory Factor"/>
    <property type="match status" value="1"/>
</dbReference>
<evidence type="ECO:0000313" key="14">
    <source>
        <dbReference type="EMBL" id="KAK0621325.1"/>
    </source>
</evidence>
<dbReference type="EC" id="5.3.3.12" evidence="8"/>
<protein>
    <recommendedName>
        <fullName evidence="12">L-dopachrome isomerase</fullName>
        <ecNumber evidence="9">5.3.2.1</ecNumber>
        <ecNumber evidence="8">5.3.3.12</ecNumber>
    </recommendedName>
    <alternativeName>
        <fullName evidence="10">L-dopachrome tautomerase</fullName>
    </alternativeName>
    <alternativeName>
        <fullName evidence="11">Phenylpyruvate tautomerase</fullName>
    </alternativeName>
</protein>
<evidence type="ECO:0000256" key="6">
    <source>
        <dbReference type="ARBA" id="ARBA00036735"/>
    </source>
</evidence>